<accession>A0ABN7VL56</accession>
<comment type="caution">
    <text evidence="1">The sequence shown here is derived from an EMBL/GenBank/DDBJ whole genome shotgun (WGS) entry which is preliminary data.</text>
</comment>
<evidence type="ECO:0000313" key="2">
    <source>
        <dbReference type="Proteomes" id="UP000789901"/>
    </source>
</evidence>
<dbReference type="EMBL" id="CAJVQB010017086">
    <property type="protein sequence ID" value="CAG8782654.1"/>
    <property type="molecule type" value="Genomic_DNA"/>
</dbReference>
<gene>
    <name evidence="1" type="ORF">GMARGA_LOCUS19956</name>
</gene>
<sequence>TSGSNILAPLMPPMPISTDKRKKEWVLIDKENDELETRKIVKKLEKVTRPFLKKIFEIWNGTNWRLTKLILALEPEEKNSKLDWQKENQDSQKRRSFSKRNKVTKNMERYYFELDRQPVLETLVKSDNKGSIKENENLKQEEAKLSLETVLKDLADADLKLLKNWILEITKSKKFKP</sequence>
<proteinExistence type="predicted"/>
<reference evidence="1 2" key="1">
    <citation type="submission" date="2021-06" db="EMBL/GenBank/DDBJ databases">
        <authorList>
            <person name="Kallberg Y."/>
            <person name="Tangrot J."/>
            <person name="Rosling A."/>
        </authorList>
    </citation>
    <scope>NUCLEOTIDE SEQUENCE [LARGE SCALE GENOMIC DNA]</scope>
    <source>
        <strain evidence="1 2">120-4 pot B 10/14</strain>
    </source>
</reference>
<evidence type="ECO:0000313" key="1">
    <source>
        <dbReference type="EMBL" id="CAG8782654.1"/>
    </source>
</evidence>
<feature type="non-terminal residue" evidence="1">
    <location>
        <position position="1"/>
    </location>
</feature>
<protein>
    <submittedName>
        <fullName evidence="1">16587_t:CDS:1</fullName>
    </submittedName>
</protein>
<organism evidence="1 2">
    <name type="scientific">Gigaspora margarita</name>
    <dbReference type="NCBI Taxonomy" id="4874"/>
    <lineage>
        <taxon>Eukaryota</taxon>
        <taxon>Fungi</taxon>
        <taxon>Fungi incertae sedis</taxon>
        <taxon>Mucoromycota</taxon>
        <taxon>Glomeromycotina</taxon>
        <taxon>Glomeromycetes</taxon>
        <taxon>Diversisporales</taxon>
        <taxon>Gigasporaceae</taxon>
        <taxon>Gigaspora</taxon>
    </lineage>
</organism>
<keyword evidence="2" id="KW-1185">Reference proteome</keyword>
<dbReference type="Proteomes" id="UP000789901">
    <property type="component" value="Unassembled WGS sequence"/>
</dbReference>
<name>A0ABN7VL56_GIGMA</name>